<evidence type="ECO:0000313" key="1">
    <source>
        <dbReference type="EMBL" id="KAJ7003299.1"/>
    </source>
</evidence>
<organism evidence="1 2">
    <name type="scientific">Populus alba x Populus x berolinensis</name>
    <dbReference type="NCBI Taxonomy" id="444605"/>
    <lineage>
        <taxon>Eukaryota</taxon>
        <taxon>Viridiplantae</taxon>
        <taxon>Streptophyta</taxon>
        <taxon>Embryophyta</taxon>
        <taxon>Tracheophyta</taxon>
        <taxon>Spermatophyta</taxon>
        <taxon>Magnoliopsida</taxon>
        <taxon>eudicotyledons</taxon>
        <taxon>Gunneridae</taxon>
        <taxon>Pentapetalae</taxon>
        <taxon>rosids</taxon>
        <taxon>fabids</taxon>
        <taxon>Malpighiales</taxon>
        <taxon>Salicaceae</taxon>
        <taxon>Saliceae</taxon>
        <taxon>Populus</taxon>
    </lineage>
</organism>
<sequence length="140" mass="15458">MRKKWGSAQKPILVANSFNNQSRKDATKGFKWLLKFGRKSRGAESLVDWISATTSEGDDDTEDGVLVTIALWIGNNGWLAPLTVGFMRDSAVQTLNSSIPAHPENFKLRDDLMSGSSIKDLSARPFEGVLSGRFVYEHGL</sequence>
<dbReference type="PANTHER" id="PTHR31008:SF15">
    <property type="entry name" value="GPI-ANCHORED ADHESIN-LIKE PROTEIN"/>
    <property type="match status" value="1"/>
</dbReference>
<dbReference type="PANTHER" id="PTHR31008">
    <property type="entry name" value="COP1-INTERACTING PROTEIN-RELATED"/>
    <property type="match status" value="1"/>
</dbReference>
<protein>
    <submittedName>
        <fullName evidence="1">Uncharacterized protein</fullName>
    </submittedName>
</protein>
<name>A0AAD6R6T6_9ROSI</name>
<dbReference type="Proteomes" id="UP001164929">
    <property type="component" value="Chromosome 3"/>
</dbReference>
<comment type="caution">
    <text evidence="1">The sequence shown here is derived from an EMBL/GenBank/DDBJ whole genome shotgun (WGS) entry which is preliminary data.</text>
</comment>
<evidence type="ECO:0000313" key="2">
    <source>
        <dbReference type="Proteomes" id="UP001164929"/>
    </source>
</evidence>
<dbReference type="AlphaFoldDB" id="A0AAD6R6T6"/>
<dbReference type="EMBL" id="JAQIZT010000003">
    <property type="protein sequence ID" value="KAJ7003299.1"/>
    <property type="molecule type" value="Genomic_DNA"/>
</dbReference>
<proteinExistence type="predicted"/>
<reference evidence="1" key="1">
    <citation type="journal article" date="2023" name="Mol. Ecol. Resour.">
        <title>Chromosome-level genome assembly of a triploid poplar Populus alba 'Berolinensis'.</title>
        <authorList>
            <person name="Chen S."/>
            <person name="Yu Y."/>
            <person name="Wang X."/>
            <person name="Wang S."/>
            <person name="Zhang T."/>
            <person name="Zhou Y."/>
            <person name="He R."/>
            <person name="Meng N."/>
            <person name="Wang Y."/>
            <person name="Liu W."/>
            <person name="Liu Z."/>
            <person name="Liu J."/>
            <person name="Guo Q."/>
            <person name="Huang H."/>
            <person name="Sederoff R.R."/>
            <person name="Wang G."/>
            <person name="Qu G."/>
            <person name="Chen S."/>
        </authorList>
    </citation>
    <scope>NUCLEOTIDE SEQUENCE</scope>
    <source>
        <strain evidence="1">SC-2020</strain>
    </source>
</reference>
<keyword evidence="2" id="KW-1185">Reference proteome</keyword>
<gene>
    <name evidence="1" type="ORF">NC653_008513</name>
</gene>
<accession>A0AAD6R6T6</accession>